<evidence type="ECO:0000313" key="1">
    <source>
        <dbReference type="EMBL" id="KAH9375674.1"/>
    </source>
</evidence>
<accession>A0A9J6GKE7</accession>
<organism evidence="1 2">
    <name type="scientific">Haemaphysalis longicornis</name>
    <name type="common">Bush tick</name>
    <dbReference type="NCBI Taxonomy" id="44386"/>
    <lineage>
        <taxon>Eukaryota</taxon>
        <taxon>Metazoa</taxon>
        <taxon>Ecdysozoa</taxon>
        <taxon>Arthropoda</taxon>
        <taxon>Chelicerata</taxon>
        <taxon>Arachnida</taxon>
        <taxon>Acari</taxon>
        <taxon>Parasitiformes</taxon>
        <taxon>Ixodida</taxon>
        <taxon>Ixodoidea</taxon>
        <taxon>Ixodidae</taxon>
        <taxon>Haemaphysalinae</taxon>
        <taxon>Haemaphysalis</taxon>
    </lineage>
</organism>
<dbReference type="AlphaFoldDB" id="A0A9J6GKE7"/>
<reference evidence="1 2" key="1">
    <citation type="journal article" date="2020" name="Cell">
        <title>Large-Scale Comparative Analyses of Tick Genomes Elucidate Their Genetic Diversity and Vector Capacities.</title>
        <authorList>
            <consortium name="Tick Genome and Microbiome Consortium (TIGMIC)"/>
            <person name="Jia N."/>
            <person name="Wang J."/>
            <person name="Shi W."/>
            <person name="Du L."/>
            <person name="Sun Y."/>
            <person name="Zhan W."/>
            <person name="Jiang J.F."/>
            <person name="Wang Q."/>
            <person name="Zhang B."/>
            <person name="Ji P."/>
            <person name="Bell-Sakyi L."/>
            <person name="Cui X.M."/>
            <person name="Yuan T.T."/>
            <person name="Jiang B.G."/>
            <person name="Yang W.F."/>
            <person name="Lam T.T."/>
            <person name="Chang Q.C."/>
            <person name="Ding S.J."/>
            <person name="Wang X.J."/>
            <person name="Zhu J.G."/>
            <person name="Ruan X.D."/>
            <person name="Zhao L."/>
            <person name="Wei J.T."/>
            <person name="Ye R.Z."/>
            <person name="Que T.C."/>
            <person name="Du C.H."/>
            <person name="Zhou Y.H."/>
            <person name="Cheng J.X."/>
            <person name="Dai P.F."/>
            <person name="Guo W.B."/>
            <person name="Han X.H."/>
            <person name="Huang E.J."/>
            <person name="Li L.F."/>
            <person name="Wei W."/>
            <person name="Gao Y.C."/>
            <person name="Liu J.Z."/>
            <person name="Shao H.Z."/>
            <person name="Wang X."/>
            <person name="Wang C.C."/>
            <person name="Yang T.C."/>
            <person name="Huo Q.B."/>
            <person name="Li W."/>
            <person name="Chen H.Y."/>
            <person name="Chen S.E."/>
            <person name="Zhou L.G."/>
            <person name="Ni X.B."/>
            <person name="Tian J.H."/>
            <person name="Sheng Y."/>
            <person name="Liu T."/>
            <person name="Pan Y.S."/>
            <person name="Xia L.Y."/>
            <person name="Li J."/>
            <person name="Zhao F."/>
            <person name="Cao W.C."/>
        </authorList>
    </citation>
    <scope>NUCLEOTIDE SEQUENCE [LARGE SCALE GENOMIC DNA]</scope>
    <source>
        <strain evidence="1">HaeL-2018</strain>
    </source>
</reference>
<dbReference type="EMBL" id="JABSTR010000007">
    <property type="protein sequence ID" value="KAH9375674.1"/>
    <property type="molecule type" value="Genomic_DNA"/>
</dbReference>
<keyword evidence="2" id="KW-1185">Reference proteome</keyword>
<name>A0A9J6GKE7_HAELO</name>
<dbReference type="VEuPathDB" id="VectorBase:HLOH_048807"/>
<protein>
    <submittedName>
        <fullName evidence="1">Uncharacterized protein</fullName>
    </submittedName>
</protein>
<dbReference type="Proteomes" id="UP000821853">
    <property type="component" value="Chromosome 5"/>
</dbReference>
<sequence>MEIISLVEKGERSPVSPRCTRFFEALSALSPKTRQTSKRKRGKAGIPMCNFVRTPAFEHVEKAPSSLWMSEHAIFPSPDQCCISSWRREFHGKWRMATALRGPPRSSSGNISEEREHVEVESMRKWLKDEWPQILTMYGTRDMFSKDETDLFWQMRHLPEKVRFVGRSSTPTVTIARAPNNARPATHCCWPAI</sequence>
<proteinExistence type="predicted"/>
<evidence type="ECO:0000313" key="2">
    <source>
        <dbReference type="Proteomes" id="UP000821853"/>
    </source>
</evidence>
<comment type="caution">
    <text evidence="1">The sequence shown here is derived from an EMBL/GenBank/DDBJ whole genome shotgun (WGS) entry which is preliminary data.</text>
</comment>
<gene>
    <name evidence="1" type="ORF">HPB48_007985</name>
</gene>